<dbReference type="EMBL" id="JAAXLA010000014">
    <property type="protein sequence ID" value="NMH97649.1"/>
    <property type="molecule type" value="Genomic_DNA"/>
</dbReference>
<feature type="transmembrane region" description="Helical" evidence="6">
    <location>
        <begin position="88"/>
        <end position="105"/>
    </location>
</feature>
<feature type="transmembrane region" description="Helical" evidence="6">
    <location>
        <begin position="328"/>
        <end position="346"/>
    </location>
</feature>
<keyword evidence="4 6" id="KW-1133">Transmembrane helix</keyword>
<feature type="transmembrane region" description="Helical" evidence="6">
    <location>
        <begin position="177"/>
        <end position="196"/>
    </location>
</feature>
<dbReference type="SUPFAM" id="SSF103473">
    <property type="entry name" value="MFS general substrate transporter"/>
    <property type="match status" value="1"/>
</dbReference>
<dbReference type="PROSITE" id="PS50850">
    <property type="entry name" value="MFS"/>
    <property type="match status" value="1"/>
</dbReference>
<dbReference type="InterPro" id="IPR005828">
    <property type="entry name" value="MFS_sugar_transport-like"/>
</dbReference>
<dbReference type="PROSITE" id="PS00216">
    <property type="entry name" value="SUGAR_TRANSPORT_1"/>
    <property type="match status" value="1"/>
</dbReference>
<feature type="domain" description="Major facilitator superfamily (MFS) profile" evidence="7">
    <location>
        <begin position="22"/>
        <end position="441"/>
    </location>
</feature>
<feature type="transmembrane region" description="Helical" evidence="6">
    <location>
        <begin position="265"/>
        <end position="288"/>
    </location>
</feature>
<name>A0ABX1S9R5_9PSEU</name>
<evidence type="ECO:0000256" key="3">
    <source>
        <dbReference type="ARBA" id="ARBA00022692"/>
    </source>
</evidence>
<keyword evidence="3 6" id="KW-0812">Transmembrane</keyword>
<reference evidence="8 9" key="1">
    <citation type="submission" date="2020-04" db="EMBL/GenBank/DDBJ databases">
        <authorList>
            <person name="Klaysubun C."/>
            <person name="Duangmal K."/>
            <person name="Lipun K."/>
        </authorList>
    </citation>
    <scope>NUCLEOTIDE SEQUENCE [LARGE SCALE GENOMIC DNA]</scope>
    <source>
        <strain evidence="8 9">K10HN5</strain>
    </source>
</reference>
<organism evidence="8 9">
    <name type="scientific">Pseudonocardia acidicola</name>
    <dbReference type="NCBI Taxonomy" id="2724939"/>
    <lineage>
        <taxon>Bacteria</taxon>
        <taxon>Bacillati</taxon>
        <taxon>Actinomycetota</taxon>
        <taxon>Actinomycetes</taxon>
        <taxon>Pseudonocardiales</taxon>
        <taxon>Pseudonocardiaceae</taxon>
        <taxon>Pseudonocardia</taxon>
    </lineage>
</organism>
<evidence type="ECO:0000256" key="5">
    <source>
        <dbReference type="ARBA" id="ARBA00023136"/>
    </source>
</evidence>
<feature type="transmembrane region" description="Helical" evidence="6">
    <location>
        <begin position="59"/>
        <end position="76"/>
    </location>
</feature>
<feature type="transmembrane region" description="Helical" evidence="6">
    <location>
        <begin position="21"/>
        <end position="47"/>
    </location>
</feature>
<dbReference type="PANTHER" id="PTHR23511">
    <property type="entry name" value="SYNAPTIC VESICLE GLYCOPROTEIN 2"/>
    <property type="match status" value="1"/>
</dbReference>
<dbReference type="Proteomes" id="UP000820669">
    <property type="component" value="Unassembled WGS sequence"/>
</dbReference>
<dbReference type="CDD" id="cd17316">
    <property type="entry name" value="MFS_SV2_like"/>
    <property type="match status" value="1"/>
</dbReference>
<dbReference type="InterPro" id="IPR005829">
    <property type="entry name" value="Sugar_transporter_CS"/>
</dbReference>
<evidence type="ECO:0000259" key="7">
    <source>
        <dbReference type="PROSITE" id="PS50850"/>
    </source>
</evidence>
<evidence type="ECO:0000256" key="4">
    <source>
        <dbReference type="ARBA" id="ARBA00022989"/>
    </source>
</evidence>
<dbReference type="Pfam" id="PF00083">
    <property type="entry name" value="Sugar_tr"/>
    <property type="match status" value="1"/>
</dbReference>
<gene>
    <name evidence="8" type="ORF">HF526_10040</name>
</gene>
<dbReference type="PANTHER" id="PTHR23511:SF34">
    <property type="entry name" value="SYNAPTIC VESICLE GLYCOPROTEIN 2"/>
    <property type="match status" value="1"/>
</dbReference>
<proteinExistence type="predicted"/>
<keyword evidence="9" id="KW-1185">Reference proteome</keyword>
<dbReference type="InterPro" id="IPR020846">
    <property type="entry name" value="MFS_dom"/>
</dbReference>
<feature type="transmembrane region" description="Helical" evidence="6">
    <location>
        <begin position="300"/>
        <end position="321"/>
    </location>
</feature>
<accession>A0ABX1S9R5</accession>
<evidence type="ECO:0000313" key="8">
    <source>
        <dbReference type="EMBL" id="NMH97649.1"/>
    </source>
</evidence>
<dbReference type="InterPro" id="IPR036259">
    <property type="entry name" value="MFS_trans_sf"/>
</dbReference>
<keyword evidence="5 6" id="KW-0472">Membrane</keyword>
<protein>
    <submittedName>
        <fullName evidence="8">MFS transporter</fullName>
    </submittedName>
</protein>
<evidence type="ECO:0000256" key="2">
    <source>
        <dbReference type="ARBA" id="ARBA00022448"/>
    </source>
</evidence>
<keyword evidence="2" id="KW-0813">Transport</keyword>
<feature type="transmembrane region" description="Helical" evidence="6">
    <location>
        <begin position="416"/>
        <end position="436"/>
    </location>
</feature>
<comment type="subcellular location">
    <subcellularLocation>
        <location evidence="1">Cell membrane</location>
        <topology evidence="1">Multi-pass membrane protein</topology>
    </subcellularLocation>
</comment>
<sequence>MSAPAVSARLDRLPITRRHRFALVAVGIGMFFDLYEVFLAGTLATVLSTDFGVTGTNQKLVLASAFVGAFIGAVTLSRLADRLGRRRAFFLTLGVYSLFSVLAGFSVNVEMLIICRFVAGIGIGAELPLCDAYLSDLLPARVRGRMIAWAYTLGFCGVPVAGFLARAITPHTILGLAGWRWMFILGGLGALLCWLMRRGLPESPRWLESMGRHDEADAVVHTFEDAARHEHPGTRLPEPVPVPAAATRREPFRALFRRPWRRRTVMLWIFQLLQTFGYYGFGSLVPLVLAAKGYDVVTTLTFSALTFLGYPIGSALSIPLIERVERKTLIIAAALGMMVLGLGFGYATSGALIVLLGVAYTIVSNLFSNGLHVYQGELYPTTLRATGAGSAYSLSRLATAVMPFVLIPLLDSAGPNAVFAAIALAMVLLAVDVAVLGPRTTGRSLDEITAQR</sequence>
<feature type="transmembrane region" description="Helical" evidence="6">
    <location>
        <begin position="146"/>
        <end position="165"/>
    </location>
</feature>
<comment type="caution">
    <text evidence="8">The sequence shown here is derived from an EMBL/GenBank/DDBJ whole genome shotgun (WGS) entry which is preliminary data.</text>
</comment>
<feature type="transmembrane region" description="Helical" evidence="6">
    <location>
        <begin position="352"/>
        <end position="371"/>
    </location>
</feature>
<dbReference type="Gene3D" id="1.20.1250.20">
    <property type="entry name" value="MFS general substrate transporter like domains"/>
    <property type="match status" value="1"/>
</dbReference>
<feature type="transmembrane region" description="Helical" evidence="6">
    <location>
        <begin position="111"/>
        <end position="134"/>
    </location>
</feature>
<evidence type="ECO:0000256" key="6">
    <source>
        <dbReference type="SAM" id="Phobius"/>
    </source>
</evidence>
<feature type="transmembrane region" description="Helical" evidence="6">
    <location>
        <begin position="391"/>
        <end position="410"/>
    </location>
</feature>
<evidence type="ECO:0000313" key="9">
    <source>
        <dbReference type="Proteomes" id="UP000820669"/>
    </source>
</evidence>
<evidence type="ECO:0000256" key="1">
    <source>
        <dbReference type="ARBA" id="ARBA00004651"/>
    </source>
</evidence>